<evidence type="ECO:0000256" key="1">
    <source>
        <dbReference type="SAM" id="Phobius"/>
    </source>
</evidence>
<dbReference type="Proteomes" id="UP000755654">
    <property type="component" value="Unassembled WGS sequence"/>
</dbReference>
<feature type="transmembrane region" description="Helical" evidence="1">
    <location>
        <begin position="66"/>
        <end position="84"/>
    </location>
</feature>
<organism evidence="2 3">
    <name type="scientific">Acidithiobacillus sulfurivorans</name>
    <dbReference type="NCBI Taxonomy" id="1958756"/>
    <lineage>
        <taxon>Bacteria</taxon>
        <taxon>Pseudomonadati</taxon>
        <taxon>Pseudomonadota</taxon>
        <taxon>Acidithiobacillia</taxon>
        <taxon>Acidithiobacillales</taxon>
        <taxon>Acidithiobacillaceae</taxon>
        <taxon>Acidithiobacillus</taxon>
    </lineage>
</organism>
<keyword evidence="1" id="KW-0812">Transmembrane</keyword>
<gene>
    <name evidence="2" type="ORF">HAP95_03525</name>
</gene>
<evidence type="ECO:0000313" key="2">
    <source>
        <dbReference type="EMBL" id="MBU2759245.1"/>
    </source>
</evidence>
<comment type="caution">
    <text evidence="2">The sequence shown here is derived from an EMBL/GenBank/DDBJ whole genome shotgun (WGS) entry which is preliminary data.</text>
</comment>
<reference evidence="2 3" key="1">
    <citation type="journal article" date="2021" name="ISME J.">
        <title>Genomic evolution of the class Acidithiobacillia: deep-branching Proteobacteria living in extreme acidic conditions.</title>
        <authorList>
            <person name="Moya-Beltran A."/>
            <person name="Beard S."/>
            <person name="Rojas-Villalobos C."/>
            <person name="Issotta F."/>
            <person name="Gallardo Y."/>
            <person name="Ulloa R."/>
            <person name="Giaveno A."/>
            <person name="Degli Esposti M."/>
            <person name="Johnson D.B."/>
            <person name="Quatrini R."/>
        </authorList>
    </citation>
    <scope>NUCLEOTIDE SEQUENCE [LARGE SCALE GENOMIC DNA]</scope>
    <source>
        <strain evidence="2 3">RW2</strain>
    </source>
</reference>
<keyword evidence="1" id="KW-0472">Membrane</keyword>
<evidence type="ECO:0008006" key="4">
    <source>
        <dbReference type="Google" id="ProtNLM"/>
    </source>
</evidence>
<keyword evidence="3" id="KW-1185">Reference proteome</keyword>
<dbReference type="EMBL" id="JAAOMP010000034">
    <property type="protein sequence ID" value="MBU2759245.1"/>
    <property type="molecule type" value="Genomic_DNA"/>
</dbReference>
<proteinExistence type="predicted"/>
<name>A0ABS5ZW15_9PROT</name>
<keyword evidence="1" id="KW-1133">Transmembrane helix</keyword>
<evidence type="ECO:0000313" key="3">
    <source>
        <dbReference type="Proteomes" id="UP000755654"/>
    </source>
</evidence>
<dbReference type="RefSeq" id="WP_215882980.1">
    <property type="nucleotide sequence ID" value="NZ_JAAOMP010000034.1"/>
</dbReference>
<protein>
    <recommendedName>
        <fullName evidence="4">Toxin CptA</fullName>
    </recommendedName>
</protein>
<sequence length="176" mass="19863">MTADDMNENSRWLLQAGSDDSAMAAGDKVLPALSCGSVQQQALLHSLSCCLAGFCAFLSMLDNFRFGMVLLLLVILWTLWFCPWSTPRRMALPIALMSGPENQYLLQLGNGEQVQVQLRAWPFLHPRLGVLTLRGIRKQKYTLIGVFPVRDGVWRLWRLHLRQVWAERKAVPGRAG</sequence>
<accession>A0ABS5ZW15</accession>